<gene>
    <name evidence="1" type="ORF">SEMRO_327_G118330.1</name>
</gene>
<evidence type="ECO:0000313" key="1">
    <source>
        <dbReference type="EMBL" id="CAB9507969.1"/>
    </source>
</evidence>
<sequence length="641" mass="71314">MFDGDEDDINDLYPSTGIENGWGDEDLKDRQWKVELESPFEGDMYDMDEAMALVLGKKVGVGMVCAYASKQQSPGYCCMDQPWERSGELFGTSYECREGENQCIHKAPGISGFSEESCKVYSGTWCPRPTDCSRLTQCIADEEAWAKDNGRITFGSFMKDAPNVTDTTSVQQCGNVKRYLGYDQMYPDMDEICEDLSYLRYKEEFEELDEILQGHGIITDAPEEAALGTLKPPERHNTNADVYQGFIDKIHLISRDCIMLERDLGIIDAFECPEGMYAFTWSCEALQTAAVVISTYALAFQQQTVEMFEFNYAAKQIADVEMYEMFYNSKAVFGNMGIMNENIMKTHVGLTKILKKVDNLSRRRRRLGDGGAHLEAHLEDDEMQPQVHVPASLAWPEKGGLVMVQGKVFTDGDAAADFLHAALQDPNESLLRVTQTTTSKCLGEFDILPSHTGHGKELFGEAKRFAVKMDRMAPSVSCGFTHDSVTYDGKTLWLEEDATVAFFDSTFFYNIEDDCSSSASVEIFVKSSEFDEERSVVLAETETAKGAAQATLFAASNICRSQHRDPSKFCFAMDSMEERVYEIVVKATDAAGLVGTDTCRIIVTPSDGEALDEDHAAVLVARAANAKKYAVGSLSLKWTNA</sequence>
<reference evidence="1" key="1">
    <citation type="submission" date="2020-06" db="EMBL/GenBank/DDBJ databases">
        <authorList>
            <consortium name="Plant Systems Biology data submission"/>
        </authorList>
    </citation>
    <scope>NUCLEOTIDE SEQUENCE</scope>
    <source>
        <strain evidence="1">D6</strain>
    </source>
</reference>
<dbReference type="AlphaFoldDB" id="A0A9N8DSW9"/>
<evidence type="ECO:0000313" key="2">
    <source>
        <dbReference type="Proteomes" id="UP001153069"/>
    </source>
</evidence>
<dbReference type="EMBL" id="CAICTM010000326">
    <property type="protein sequence ID" value="CAB9507969.1"/>
    <property type="molecule type" value="Genomic_DNA"/>
</dbReference>
<keyword evidence="2" id="KW-1185">Reference proteome</keyword>
<comment type="caution">
    <text evidence="1">The sequence shown here is derived from an EMBL/GenBank/DDBJ whole genome shotgun (WGS) entry which is preliminary data.</text>
</comment>
<organism evidence="1 2">
    <name type="scientific">Seminavis robusta</name>
    <dbReference type="NCBI Taxonomy" id="568900"/>
    <lineage>
        <taxon>Eukaryota</taxon>
        <taxon>Sar</taxon>
        <taxon>Stramenopiles</taxon>
        <taxon>Ochrophyta</taxon>
        <taxon>Bacillariophyta</taxon>
        <taxon>Bacillariophyceae</taxon>
        <taxon>Bacillariophycidae</taxon>
        <taxon>Naviculales</taxon>
        <taxon>Naviculaceae</taxon>
        <taxon>Seminavis</taxon>
    </lineage>
</organism>
<accession>A0A9N8DSW9</accession>
<name>A0A9N8DSW9_9STRA</name>
<proteinExistence type="predicted"/>
<protein>
    <submittedName>
        <fullName evidence="1">Uncharacterized protein</fullName>
    </submittedName>
</protein>
<dbReference type="Proteomes" id="UP001153069">
    <property type="component" value="Unassembled WGS sequence"/>
</dbReference>